<name>A0A1I5G1X6_9BACT</name>
<evidence type="ECO:0000256" key="1">
    <source>
        <dbReference type="ARBA" id="ARBA00022490"/>
    </source>
</evidence>
<evidence type="ECO:0000256" key="3">
    <source>
        <dbReference type="ARBA" id="ARBA00022801"/>
    </source>
</evidence>
<dbReference type="Proteomes" id="UP000199564">
    <property type="component" value="Unassembled WGS sequence"/>
</dbReference>
<protein>
    <submittedName>
        <fullName evidence="6">DinB superfamily protein</fullName>
    </submittedName>
</protein>
<keyword evidence="2" id="KW-0479">Metal-binding</keyword>
<evidence type="ECO:0000256" key="2">
    <source>
        <dbReference type="ARBA" id="ARBA00022723"/>
    </source>
</evidence>
<dbReference type="SUPFAM" id="SSF109854">
    <property type="entry name" value="DinB/YfiT-like putative metalloenzymes"/>
    <property type="match status" value="1"/>
</dbReference>
<organism evidence="6 7">
    <name type="scientific">Algoriphagus ornithinivorans</name>
    <dbReference type="NCBI Taxonomy" id="226506"/>
    <lineage>
        <taxon>Bacteria</taxon>
        <taxon>Pseudomonadati</taxon>
        <taxon>Bacteroidota</taxon>
        <taxon>Cytophagia</taxon>
        <taxon>Cytophagales</taxon>
        <taxon>Cyclobacteriaceae</taxon>
        <taxon>Algoriphagus</taxon>
    </lineage>
</organism>
<keyword evidence="1" id="KW-0963">Cytoplasm</keyword>
<dbReference type="GO" id="GO:0016787">
    <property type="term" value="F:hydrolase activity"/>
    <property type="evidence" value="ECO:0007669"/>
    <property type="project" value="UniProtKB-KW"/>
</dbReference>
<evidence type="ECO:0000256" key="4">
    <source>
        <dbReference type="ARBA" id="ARBA00022833"/>
    </source>
</evidence>
<dbReference type="STRING" id="226506.SAMN04488519_105159"/>
<dbReference type="RefSeq" id="WP_091653390.1">
    <property type="nucleotide sequence ID" value="NZ_FOVW01000005.1"/>
</dbReference>
<dbReference type="Pfam" id="PF12867">
    <property type="entry name" value="DinB_2"/>
    <property type="match status" value="1"/>
</dbReference>
<dbReference type="EMBL" id="FOVW01000005">
    <property type="protein sequence ID" value="SFO29863.1"/>
    <property type="molecule type" value="Genomic_DNA"/>
</dbReference>
<keyword evidence="7" id="KW-1185">Reference proteome</keyword>
<dbReference type="HAMAP" id="MF_01256">
    <property type="entry name" value="YfiT_hydrol"/>
    <property type="match status" value="1"/>
</dbReference>
<dbReference type="AlphaFoldDB" id="A0A1I5G1X6"/>
<dbReference type="NCBIfam" id="NF009807">
    <property type="entry name" value="PRK13291.1"/>
    <property type="match status" value="1"/>
</dbReference>
<reference evidence="7" key="1">
    <citation type="submission" date="2016-10" db="EMBL/GenBank/DDBJ databases">
        <authorList>
            <person name="Varghese N."/>
            <person name="Submissions S."/>
        </authorList>
    </citation>
    <scope>NUCLEOTIDE SEQUENCE [LARGE SCALE GENOMIC DNA]</scope>
    <source>
        <strain evidence="7">DSM 15282</strain>
    </source>
</reference>
<keyword evidence="3" id="KW-0378">Hydrolase</keyword>
<dbReference type="Gene3D" id="1.20.120.450">
    <property type="entry name" value="dinb family like domain"/>
    <property type="match status" value="1"/>
</dbReference>
<accession>A0A1I5G1X6</accession>
<dbReference type="InterPro" id="IPR023774">
    <property type="entry name" value="Put_metal_dep_hydrolase_YfiT"/>
</dbReference>
<dbReference type="InterPro" id="IPR024775">
    <property type="entry name" value="DinB-like"/>
</dbReference>
<evidence type="ECO:0000313" key="7">
    <source>
        <dbReference type="Proteomes" id="UP000199564"/>
    </source>
</evidence>
<dbReference type="GO" id="GO:0046872">
    <property type="term" value="F:metal ion binding"/>
    <property type="evidence" value="ECO:0007669"/>
    <property type="project" value="UniProtKB-KW"/>
</dbReference>
<keyword evidence="4" id="KW-0862">Zinc</keyword>
<proteinExistence type="inferred from homology"/>
<sequence>MIDIEHLKYPIGKFQFDPDSAEENLKEAIEQIKLLPENLNKALGNLNESQINTPYRPGGWTVRQVVHHIADSHMNALIRFKLALTEDNPTIKPYDEAAWAKMSDYDLAVNPSLDLIRIIHFKWVVLLEKMELSDFHKTYYHPENMRQQSLLEVALMYSWHSQHHLAHIQHLAIRENWVTK</sequence>
<evidence type="ECO:0000259" key="5">
    <source>
        <dbReference type="Pfam" id="PF12867"/>
    </source>
</evidence>
<dbReference type="InterPro" id="IPR034660">
    <property type="entry name" value="DinB/YfiT-like"/>
</dbReference>
<feature type="domain" description="DinB-like" evidence="5">
    <location>
        <begin position="32"/>
        <end position="168"/>
    </location>
</feature>
<gene>
    <name evidence="6" type="ORF">SAMN04488519_105159</name>
</gene>
<evidence type="ECO:0000313" key="6">
    <source>
        <dbReference type="EMBL" id="SFO29863.1"/>
    </source>
</evidence>